<keyword evidence="5" id="KW-1185">Reference proteome</keyword>
<dbReference type="Proteomes" id="UP001523234">
    <property type="component" value="Unassembled WGS sequence"/>
</dbReference>
<evidence type="ECO:0000313" key="4">
    <source>
        <dbReference type="EMBL" id="MCO0832009.1"/>
    </source>
</evidence>
<proteinExistence type="predicted"/>
<dbReference type="Gene3D" id="1.10.357.10">
    <property type="entry name" value="Tetracycline Repressor, domain 2"/>
    <property type="match status" value="1"/>
</dbReference>
<dbReference type="RefSeq" id="WP_252442771.1">
    <property type="nucleotide sequence ID" value="NZ_JAMWYK010000002.1"/>
</dbReference>
<feature type="domain" description="HTH tetR-type" evidence="3">
    <location>
        <begin position="9"/>
        <end position="69"/>
    </location>
</feature>
<organism evidence="4 5">
    <name type="scientific">Fructobacillus apis</name>
    <dbReference type="NCBI Taxonomy" id="2935017"/>
    <lineage>
        <taxon>Bacteria</taxon>
        <taxon>Bacillati</taxon>
        <taxon>Bacillota</taxon>
        <taxon>Bacilli</taxon>
        <taxon>Lactobacillales</taxon>
        <taxon>Lactobacillaceae</taxon>
        <taxon>Fructobacillus</taxon>
    </lineage>
</organism>
<protein>
    <submittedName>
        <fullName evidence="4">TetR/AcrR family transcriptional regulator</fullName>
    </submittedName>
</protein>
<comment type="caution">
    <text evidence="4">The sequence shown here is derived from an EMBL/GenBank/DDBJ whole genome shotgun (WGS) entry which is preliminary data.</text>
</comment>
<dbReference type="SUPFAM" id="SSF46689">
    <property type="entry name" value="Homeodomain-like"/>
    <property type="match status" value="1"/>
</dbReference>
<gene>
    <name evidence="4" type="ORF">NFX39_02730</name>
</gene>
<evidence type="ECO:0000313" key="5">
    <source>
        <dbReference type="Proteomes" id="UP001523234"/>
    </source>
</evidence>
<dbReference type="InterPro" id="IPR039532">
    <property type="entry name" value="TetR_C_Firmicutes"/>
</dbReference>
<dbReference type="Pfam" id="PF14278">
    <property type="entry name" value="TetR_C_8"/>
    <property type="match status" value="1"/>
</dbReference>
<sequence>MNYGQQQNERVKNQIVDGLFSELKERPFSEIRIASLIKTAGVGRTSYYRNFDSKEEILSYYLNSLVEKRMAEGRPTEWTKQSVPADLEKIFSFFQMEKERFLLLFNSGLSAYIFDFFRSIPNSERAQNDKFQNTPYLIPFFTGAMPSVLFEWLKKDTPESPQEMAQIVTELLPPVFFSDD</sequence>
<name>A0ABT0ZPU1_9LACO</name>
<reference evidence="4 5" key="1">
    <citation type="submission" date="2022-06" db="EMBL/GenBank/DDBJ databases">
        <title>Fructobacillus taiwanensis sp. nov., isolated from the honeybee.</title>
        <authorList>
            <person name="Chen Y.-S."/>
            <person name="Wang L.-T."/>
            <person name="Lee Y.-S."/>
            <person name="Chang Y.-C."/>
            <person name="Wu H.-C."/>
            <person name="Liao C.-Y."/>
            <person name="Chen W.-H."/>
            <person name="Deng J.-N."/>
            <person name="Wang Y.-H."/>
        </authorList>
    </citation>
    <scope>NUCLEOTIDE SEQUENCE [LARGE SCALE GENOMIC DNA]</scope>
    <source>
        <strain evidence="4 5">W13</strain>
    </source>
</reference>
<dbReference type="EMBL" id="JAMWYK010000002">
    <property type="protein sequence ID" value="MCO0832009.1"/>
    <property type="molecule type" value="Genomic_DNA"/>
</dbReference>
<dbReference type="InterPro" id="IPR001647">
    <property type="entry name" value="HTH_TetR"/>
</dbReference>
<feature type="DNA-binding region" description="H-T-H motif" evidence="2">
    <location>
        <begin position="32"/>
        <end position="51"/>
    </location>
</feature>
<evidence type="ECO:0000256" key="1">
    <source>
        <dbReference type="ARBA" id="ARBA00023125"/>
    </source>
</evidence>
<dbReference type="PROSITE" id="PS50977">
    <property type="entry name" value="HTH_TETR_2"/>
    <property type="match status" value="1"/>
</dbReference>
<dbReference type="InterPro" id="IPR009057">
    <property type="entry name" value="Homeodomain-like_sf"/>
</dbReference>
<accession>A0ABT0ZPU1</accession>
<evidence type="ECO:0000256" key="2">
    <source>
        <dbReference type="PROSITE-ProRule" id="PRU00335"/>
    </source>
</evidence>
<evidence type="ECO:0000259" key="3">
    <source>
        <dbReference type="PROSITE" id="PS50977"/>
    </source>
</evidence>
<keyword evidence="1 2" id="KW-0238">DNA-binding</keyword>